<feature type="chain" id="PRO_5031538014" description="PS II complex 12 kDa extrinsic protein" evidence="2">
    <location>
        <begin position="16"/>
        <end position="285"/>
    </location>
</feature>
<evidence type="ECO:0008006" key="4">
    <source>
        <dbReference type="Google" id="ProtNLM"/>
    </source>
</evidence>
<evidence type="ECO:0000256" key="1">
    <source>
        <dbReference type="SAM" id="MobiDB-lite"/>
    </source>
</evidence>
<name>A0A7S4V7I7_9STRA</name>
<keyword evidence="2" id="KW-0732">Signal</keyword>
<feature type="region of interest" description="Disordered" evidence="1">
    <location>
        <begin position="93"/>
        <end position="112"/>
    </location>
</feature>
<evidence type="ECO:0000313" key="3">
    <source>
        <dbReference type="EMBL" id="CAE4628950.1"/>
    </source>
</evidence>
<reference evidence="3" key="1">
    <citation type="submission" date="2021-01" db="EMBL/GenBank/DDBJ databases">
        <authorList>
            <person name="Corre E."/>
            <person name="Pelletier E."/>
            <person name="Niang G."/>
            <person name="Scheremetjew M."/>
            <person name="Finn R."/>
            <person name="Kale V."/>
            <person name="Holt S."/>
            <person name="Cochrane G."/>
            <person name="Meng A."/>
            <person name="Brown T."/>
            <person name="Cohen L."/>
        </authorList>
    </citation>
    <scope>NUCLEOTIDE SEQUENCE</scope>
    <source>
        <strain evidence="3">GSO104</strain>
    </source>
</reference>
<feature type="compositionally biased region" description="Low complexity" evidence="1">
    <location>
        <begin position="93"/>
        <end position="102"/>
    </location>
</feature>
<protein>
    <recommendedName>
        <fullName evidence="4">PS II complex 12 kDa extrinsic protein</fullName>
    </recommendedName>
</protein>
<organism evidence="3">
    <name type="scientific">Ditylum brightwellii</name>
    <dbReference type="NCBI Taxonomy" id="49249"/>
    <lineage>
        <taxon>Eukaryota</taxon>
        <taxon>Sar</taxon>
        <taxon>Stramenopiles</taxon>
        <taxon>Ochrophyta</taxon>
        <taxon>Bacillariophyta</taxon>
        <taxon>Mediophyceae</taxon>
        <taxon>Lithodesmiophycidae</taxon>
        <taxon>Lithodesmiales</taxon>
        <taxon>Lithodesmiaceae</taxon>
        <taxon>Ditylum</taxon>
    </lineage>
</organism>
<sequence>MKLVIAAVTLGSAAAFSPSTFGVRQSTTLFNAGGHIGSGGMADTRIVETLQHEDPRKSISAAPSFEEYLKSRDAAAAPAPAPAAAAPAPAAAAPAPAAPAAPSAEGHIGSGGMADTRIVETLQHEDPRKSISAAPSFEEYLKSRGGAPAAAAPAAPAAAAPAAPAAPAAAAPAAPAAVPSAAAPGSDGFQYGIYDGQKWDHDAKKAVYDQWDPTAPRSTLNFNPFETFGGNSPDASGIYPGENRYKDPIRGDVSYAIMMAEKADIEAMNANPKAGDAPGAPGRKN</sequence>
<proteinExistence type="predicted"/>
<dbReference type="AlphaFoldDB" id="A0A7S4V7I7"/>
<gene>
    <name evidence="3" type="ORF">DBRI00130_LOCUS26325</name>
</gene>
<accession>A0A7S4V7I7</accession>
<feature type="signal peptide" evidence="2">
    <location>
        <begin position="1"/>
        <end position="15"/>
    </location>
</feature>
<evidence type="ECO:0000256" key="2">
    <source>
        <dbReference type="SAM" id="SignalP"/>
    </source>
</evidence>
<dbReference type="EMBL" id="HBNS01033654">
    <property type="protein sequence ID" value="CAE4628950.1"/>
    <property type="molecule type" value="Transcribed_RNA"/>
</dbReference>